<proteinExistence type="predicted"/>
<dbReference type="Proteomes" id="UP000790709">
    <property type="component" value="Unassembled WGS sequence"/>
</dbReference>
<comment type="caution">
    <text evidence="1">The sequence shown here is derived from an EMBL/GenBank/DDBJ whole genome shotgun (WGS) entry which is preliminary data.</text>
</comment>
<evidence type="ECO:0000313" key="1">
    <source>
        <dbReference type="EMBL" id="KAH7925750.1"/>
    </source>
</evidence>
<dbReference type="EMBL" id="MU266396">
    <property type="protein sequence ID" value="KAH7925750.1"/>
    <property type="molecule type" value="Genomic_DNA"/>
</dbReference>
<sequence length="103" mass="10787">MAPTHTHTPTPAAAAVPPPPNSLSTETAAVRHVTFWRNGFSFGDGALLAYGDPANQALLAQVNAGLAPPRILNVVPGQLVELRVAKRITEDYTPPLPARPSSS</sequence>
<keyword evidence="2" id="KW-1185">Reference proteome</keyword>
<name>A0ACB8BIZ4_9AGAM</name>
<reference evidence="1" key="1">
    <citation type="journal article" date="2021" name="New Phytol.">
        <title>Evolutionary innovations through gain and loss of genes in the ectomycorrhizal Boletales.</title>
        <authorList>
            <person name="Wu G."/>
            <person name="Miyauchi S."/>
            <person name="Morin E."/>
            <person name="Kuo A."/>
            <person name="Drula E."/>
            <person name="Varga T."/>
            <person name="Kohler A."/>
            <person name="Feng B."/>
            <person name="Cao Y."/>
            <person name="Lipzen A."/>
            <person name="Daum C."/>
            <person name="Hundley H."/>
            <person name="Pangilinan J."/>
            <person name="Johnson J."/>
            <person name="Barry K."/>
            <person name="LaButti K."/>
            <person name="Ng V."/>
            <person name="Ahrendt S."/>
            <person name="Min B."/>
            <person name="Choi I.G."/>
            <person name="Park H."/>
            <person name="Plett J.M."/>
            <person name="Magnuson J."/>
            <person name="Spatafora J.W."/>
            <person name="Nagy L.G."/>
            <person name="Henrissat B."/>
            <person name="Grigoriev I.V."/>
            <person name="Yang Z.L."/>
            <person name="Xu J."/>
            <person name="Martin F.M."/>
        </authorList>
    </citation>
    <scope>NUCLEOTIDE SEQUENCE</scope>
    <source>
        <strain evidence="1">KUC20120723A-06</strain>
    </source>
</reference>
<evidence type="ECO:0000313" key="2">
    <source>
        <dbReference type="Proteomes" id="UP000790709"/>
    </source>
</evidence>
<accession>A0ACB8BIZ4</accession>
<organism evidence="1 2">
    <name type="scientific">Leucogyrophana mollusca</name>
    <dbReference type="NCBI Taxonomy" id="85980"/>
    <lineage>
        <taxon>Eukaryota</taxon>
        <taxon>Fungi</taxon>
        <taxon>Dikarya</taxon>
        <taxon>Basidiomycota</taxon>
        <taxon>Agaricomycotina</taxon>
        <taxon>Agaricomycetes</taxon>
        <taxon>Agaricomycetidae</taxon>
        <taxon>Boletales</taxon>
        <taxon>Boletales incertae sedis</taxon>
        <taxon>Leucogyrophana</taxon>
    </lineage>
</organism>
<gene>
    <name evidence="1" type="ORF">BV22DRAFT_1033673</name>
</gene>
<protein>
    <submittedName>
        <fullName evidence="1">SEP-domain-containing protein</fullName>
    </submittedName>
</protein>